<feature type="transmembrane region" description="Helical" evidence="2">
    <location>
        <begin position="219"/>
        <end position="237"/>
    </location>
</feature>
<reference evidence="3" key="1">
    <citation type="journal article" date="2023" name="GigaByte">
        <title>Genome assembly of the bearded iris, Iris pallida Lam.</title>
        <authorList>
            <person name="Bruccoleri R.E."/>
            <person name="Oakeley E.J."/>
            <person name="Faust A.M.E."/>
            <person name="Altorfer M."/>
            <person name="Dessus-Babus S."/>
            <person name="Burckhardt D."/>
            <person name="Oertli M."/>
            <person name="Naumann U."/>
            <person name="Petersen F."/>
            <person name="Wong J."/>
        </authorList>
    </citation>
    <scope>NUCLEOTIDE SEQUENCE</scope>
    <source>
        <strain evidence="3">GSM-AAB239-AS_SAM_17_03QT</strain>
    </source>
</reference>
<feature type="compositionally biased region" description="Gly residues" evidence="1">
    <location>
        <begin position="105"/>
        <end position="118"/>
    </location>
</feature>
<gene>
    <name evidence="3" type="ORF">M6B38_379080</name>
</gene>
<dbReference type="Proteomes" id="UP001140949">
    <property type="component" value="Unassembled WGS sequence"/>
</dbReference>
<feature type="compositionally biased region" description="Basic and acidic residues" evidence="1">
    <location>
        <begin position="179"/>
        <end position="188"/>
    </location>
</feature>
<feature type="compositionally biased region" description="Basic and acidic residues" evidence="1">
    <location>
        <begin position="88"/>
        <end position="101"/>
    </location>
</feature>
<keyword evidence="2" id="KW-0812">Transmembrane</keyword>
<reference evidence="3" key="2">
    <citation type="submission" date="2023-04" db="EMBL/GenBank/DDBJ databases">
        <authorList>
            <person name="Bruccoleri R.E."/>
            <person name="Oakeley E.J."/>
            <person name="Faust A.-M."/>
            <person name="Dessus-Babus S."/>
            <person name="Altorfer M."/>
            <person name="Burckhardt D."/>
            <person name="Oertli M."/>
            <person name="Naumann U."/>
            <person name="Petersen F."/>
            <person name="Wong J."/>
        </authorList>
    </citation>
    <scope>NUCLEOTIDE SEQUENCE</scope>
    <source>
        <strain evidence="3">GSM-AAB239-AS_SAM_17_03QT</strain>
        <tissue evidence="3">Leaf</tissue>
    </source>
</reference>
<keyword evidence="4" id="KW-1185">Reference proteome</keyword>
<evidence type="ECO:0000313" key="3">
    <source>
        <dbReference type="EMBL" id="KAJ6825207.1"/>
    </source>
</evidence>
<comment type="caution">
    <text evidence="3">The sequence shown here is derived from an EMBL/GenBank/DDBJ whole genome shotgun (WGS) entry which is preliminary data.</text>
</comment>
<feature type="compositionally biased region" description="Low complexity" evidence="1">
    <location>
        <begin position="189"/>
        <end position="200"/>
    </location>
</feature>
<keyword evidence="2" id="KW-0472">Membrane</keyword>
<proteinExistence type="predicted"/>
<name>A0AAX6G9Y3_IRIPA</name>
<sequence>MKEKSLHRVVEWMKMRARPKDSYARWRLKHGGTRARRRRRTLSALPRAQLRAGRVGGRHNCGGVLVMAVVQLAGGSRDDWAWRFSRSGRPEDRSRGGDWSRGEGVMSGSGRGVLGGGKAPWRRHRRTAGMGEALQPDLEIRLGSLRASTGKSRLGTPETTLQQATESGERGSAATAVAERTRRSDTGRRSGSSSATSSMGQKNDGDNEDGADLDCNGRVWLWFSFSFFGFGLCRYWTLKQDSMNATDTDTRVRTRLNL</sequence>
<keyword evidence="2" id="KW-1133">Transmembrane helix</keyword>
<organism evidence="3 4">
    <name type="scientific">Iris pallida</name>
    <name type="common">Sweet iris</name>
    <dbReference type="NCBI Taxonomy" id="29817"/>
    <lineage>
        <taxon>Eukaryota</taxon>
        <taxon>Viridiplantae</taxon>
        <taxon>Streptophyta</taxon>
        <taxon>Embryophyta</taxon>
        <taxon>Tracheophyta</taxon>
        <taxon>Spermatophyta</taxon>
        <taxon>Magnoliopsida</taxon>
        <taxon>Liliopsida</taxon>
        <taxon>Asparagales</taxon>
        <taxon>Iridaceae</taxon>
        <taxon>Iridoideae</taxon>
        <taxon>Irideae</taxon>
        <taxon>Iris</taxon>
    </lineage>
</organism>
<feature type="region of interest" description="Disordered" evidence="1">
    <location>
        <begin position="86"/>
        <end position="122"/>
    </location>
</feature>
<feature type="region of interest" description="Disordered" evidence="1">
    <location>
        <begin position="148"/>
        <end position="209"/>
    </location>
</feature>
<accession>A0AAX6G9Y3</accession>
<evidence type="ECO:0000256" key="2">
    <source>
        <dbReference type="SAM" id="Phobius"/>
    </source>
</evidence>
<dbReference type="AlphaFoldDB" id="A0AAX6G9Y3"/>
<evidence type="ECO:0000256" key="1">
    <source>
        <dbReference type="SAM" id="MobiDB-lite"/>
    </source>
</evidence>
<evidence type="ECO:0000313" key="4">
    <source>
        <dbReference type="Proteomes" id="UP001140949"/>
    </source>
</evidence>
<protein>
    <submittedName>
        <fullName evidence="3">Pollen-specific leucine-rich repeat extensin-like protein 3</fullName>
    </submittedName>
</protein>
<dbReference type="EMBL" id="JANAVB010021796">
    <property type="protein sequence ID" value="KAJ6825207.1"/>
    <property type="molecule type" value="Genomic_DNA"/>
</dbReference>
<feature type="compositionally biased region" description="Polar residues" evidence="1">
    <location>
        <begin position="148"/>
        <end position="166"/>
    </location>
</feature>